<evidence type="ECO:0000313" key="2">
    <source>
        <dbReference type="EMBL" id="MBC3916201.1"/>
    </source>
</evidence>
<dbReference type="RefSeq" id="WP_186945436.1">
    <property type="nucleotide sequence ID" value="NZ_JACOGF010000001.1"/>
</dbReference>
<gene>
    <name evidence="2" type="ORF">H8L32_01765</name>
</gene>
<dbReference type="InterPro" id="IPR027417">
    <property type="entry name" value="P-loop_NTPase"/>
</dbReference>
<dbReference type="Proteomes" id="UP000650424">
    <property type="component" value="Unassembled WGS sequence"/>
</dbReference>
<dbReference type="EMBL" id="JACOGF010000001">
    <property type="protein sequence ID" value="MBC3916201.1"/>
    <property type="molecule type" value="Genomic_DNA"/>
</dbReference>
<dbReference type="Pfam" id="PF07693">
    <property type="entry name" value="KAP_NTPase"/>
    <property type="match status" value="1"/>
</dbReference>
<dbReference type="PANTHER" id="PTHR22674">
    <property type="entry name" value="NTPASE, KAP FAMILY P-LOOP DOMAIN-CONTAINING 1"/>
    <property type="match status" value="1"/>
</dbReference>
<evidence type="ECO:0000259" key="1">
    <source>
        <dbReference type="Pfam" id="PF07693"/>
    </source>
</evidence>
<dbReference type="InterPro" id="IPR011646">
    <property type="entry name" value="KAP_P-loop"/>
</dbReference>
<proteinExistence type="predicted"/>
<dbReference type="InterPro" id="IPR052754">
    <property type="entry name" value="NTPase_KAP_P-loop"/>
</dbReference>
<name>A0ABR6ZJX2_9BURK</name>
<protein>
    <recommendedName>
        <fullName evidence="1">KAP NTPase domain-containing protein</fullName>
    </recommendedName>
</protein>
<comment type="caution">
    <text evidence="2">The sequence shown here is derived from an EMBL/GenBank/DDBJ whole genome shotgun (WGS) entry which is preliminary data.</text>
</comment>
<accession>A0ABR6ZJX2</accession>
<dbReference type="Gene3D" id="3.40.50.300">
    <property type="entry name" value="P-loop containing nucleotide triphosphate hydrolases"/>
    <property type="match status" value="1"/>
</dbReference>
<sequence>MHDQVEEADDSEIWKGDFLEREKEGANLLYFLQKRNLTKTQENGFVLAINGKWGSGKSFFVQRLCKEAQKQKHPTLFFDAWKNDFTKDPLLAFIAEFNSSLNKYLKHIPLSVQAKEQALEALNKIWKPALKIIGFTIVKQVAGLSSHQIKELFDSDEDLDDEDLEVKMSSDAPERKSDAYSEAARKLNTAISKALNEHRTIKESIRQFKKQVGALIQALDSIDGIQLPIIVFVDELDRCRPDYAIELLEGIKHLFGVRGVYFVISTNLEQLSHSVKAVYGSKFDGHTYLRRFFDLQYSLPEPSTKQFCLAITAEMSLPDISHVVYGLGFLKTMTGQVIVPNATVDVVAYVLELHANAFDLSLRDLLQVTTILDVAFALLDGKQVHIFFLVFLAVLYHRDVGVYSLVVNVRHLEQITGFPTVDPKNGRGAIEFRNDSGQPTMVLLSTVAALYFKSMGHSSTEWNAISFAAQPRYGFPGNLIYTDCDSMFKSHLAAGEFSFYPDLIRRTGGFSKLESN</sequence>
<dbReference type="PANTHER" id="PTHR22674:SF6">
    <property type="entry name" value="NTPASE KAP FAMILY P-LOOP DOMAIN-CONTAINING PROTEIN 1"/>
    <property type="match status" value="1"/>
</dbReference>
<dbReference type="SUPFAM" id="SSF52540">
    <property type="entry name" value="P-loop containing nucleoside triphosphate hydrolases"/>
    <property type="match status" value="1"/>
</dbReference>
<reference evidence="2 3" key="1">
    <citation type="submission" date="2020-08" db="EMBL/GenBank/DDBJ databases">
        <title>Novel species isolated from subtropical streams in China.</title>
        <authorList>
            <person name="Lu H."/>
        </authorList>
    </citation>
    <scope>NUCLEOTIDE SEQUENCE [LARGE SCALE GENOMIC DNA]</scope>
    <source>
        <strain evidence="2 3">CY18W</strain>
    </source>
</reference>
<keyword evidence="3" id="KW-1185">Reference proteome</keyword>
<organism evidence="2 3">
    <name type="scientific">Undibacterium hunanense</name>
    <dbReference type="NCBI Taxonomy" id="2762292"/>
    <lineage>
        <taxon>Bacteria</taxon>
        <taxon>Pseudomonadati</taxon>
        <taxon>Pseudomonadota</taxon>
        <taxon>Betaproteobacteria</taxon>
        <taxon>Burkholderiales</taxon>
        <taxon>Oxalobacteraceae</taxon>
        <taxon>Undibacterium</taxon>
    </lineage>
</organism>
<evidence type="ECO:0000313" key="3">
    <source>
        <dbReference type="Proteomes" id="UP000650424"/>
    </source>
</evidence>
<feature type="domain" description="KAP NTPase" evidence="1">
    <location>
        <begin position="27"/>
        <end position="307"/>
    </location>
</feature>